<dbReference type="Gene3D" id="1.10.10.10">
    <property type="entry name" value="Winged helix-like DNA-binding domain superfamily/Winged helix DNA-binding domain"/>
    <property type="match status" value="1"/>
</dbReference>
<evidence type="ECO:0000313" key="6">
    <source>
        <dbReference type="EMBL" id="GAW97195.1"/>
    </source>
</evidence>
<dbReference type="Pfam" id="PF00126">
    <property type="entry name" value="HTH_1"/>
    <property type="match status" value="1"/>
</dbReference>
<organism evidence="6 7">
    <name type="scientific">Colwellia marinimaniae</name>
    <dbReference type="NCBI Taxonomy" id="1513592"/>
    <lineage>
        <taxon>Bacteria</taxon>
        <taxon>Pseudomonadati</taxon>
        <taxon>Pseudomonadota</taxon>
        <taxon>Gammaproteobacteria</taxon>
        <taxon>Alteromonadales</taxon>
        <taxon>Colwelliaceae</taxon>
        <taxon>Colwellia</taxon>
    </lineage>
</organism>
<dbReference type="CDD" id="cd05466">
    <property type="entry name" value="PBP2_LTTR_substrate"/>
    <property type="match status" value="1"/>
</dbReference>
<keyword evidence="7" id="KW-1185">Reference proteome</keyword>
<dbReference type="SUPFAM" id="SSF53850">
    <property type="entry name" value="Periplasmic binding protein-like II"/>
    <property type="match status" value="1"/>
</dbReference>
<dbReference type="Proteomes" id="UP000197068">
    <property type="component" value="Unassembled WGS sequence"/>
</dbReference>
<comment type="similarity">
    <text evidence="1">Belongs to the LysR transcriptional regulatory family.</text>
</comment>
<feature type="domain" description="HTH lysR-type" evidence="5">
    <location>
        <begin position="1"/>
        <end position="58"/>
    </location>
</feature>
<dbReference type="PANTHER" id="PTHR30126:SF40">
    <property type="entry name" value="HTH-TYPE TRANSCRIPTIONAL REGULATOR GLTR"/>
    <property type="match status" value="1"/>
</dbReference>
<comment type="caution">
    <text evidence="6">The sequence shown here is derived from an EMBL/GenBank/DDBJ whole genome shotgun (WGS) entry which is preliminary data.</text>
</comment>
<keyword evidence="4" id="KW-0804">Transcription</keyword>
<keyword evidence="3" id="KW-0238">DNA-binding</keyword>
<dbReference type="PANTHER" id="PTHR30126">
    <property type="entry name" value="HTH-TYPE TRANSCRIPTIONAL REGULATOR"/>
    <property type="match status" value="1"/>
</dbReference>
<sequence length="289" mass="31852">MEFYHLRSFVAVAQTGNLTQAAKRLYTTPPAISAHIKSLEEELATPLFIRSSKGMALTEKGQLLLKKAQVTLDSAVDLVNLAADNQHEIIGSFNLGNNLSVEQIKLAELAENLQENCPGISLAIHQQSTGKILENIRAKQLDGGYIFGDIPDDFIGVTVQQQQITTIAPLSFASRKILTVSELSQQPWIMMGEYCPFDEMLSSKLGGNISSVLKSSDDGTRLELVKNNFGLSFVTLDEALLAQENKTVHIIPTLDFTTPLHFVIAKSRAQEPVLKALLHEIKILWLLKD</sequence>
<gene>
    <name evidence="6" type="ORF">MTCD1_02821</name>
</gene>
<dbReference type="PRINTS" id="PR00039">
    <property type="entry name" value="HTHLYSR"/>
</dbReference>
<dbReference type="Pfam" id="PF03466">
    <property type="entry name" value="LysR_substrate"/>
    <property type="match status" value="1"/>
</dbReference>
<name>A0ABQ0MXX0_9GAMM</name>
<accession>A0ABQ0MXX0</accession>
<dbReference type="EMBL" id="BDQM01000027">
    <property type="protein sequence ID" value="GAW97195.1"/>
    <property type="molecule type" value="Genomic_DNA"/>
</dbReference>
<evidence type="ECO:0000256" key="1">
    <source>
        <dbReference type="ARBA" id="ARBA00009437"/>
    </source>
</evidence>
<evidence type="ECO:0000313" key="7">
    <source>
        <dbReference type="Proteomes" id="UP000197068"/>
    </source>
</evidence>
<evidence type="ECO:0000256" key="2">
    <source>
        <dbReference type="ARBA" id="ARBA00023015"/>
    </source>
</evidence>
<dbReference type="RefSeq" id="WP_057183270.1">
    <property type="nucleotide sequence ID" value="NZ_BDQM01000027.1"/>
</dbReference>
<dbReference type="InterPro" id="IPR036388">
    <property type="entry name" value="WH-like_DNA-bd_sf"/>
</dbReference>
<proteinExistence type="inferred from homology"/>
<evidence type="ECO:0000256" key="4">
    <source>
        <dbReference type="ARBA" id="ARBA00023163"/>
    </source>
</evidence>
<dbReference type="Gene3D" id="3.40.190.290">
    <property type="match status" value="1"/>
</dbReference>
<dbReference type="InterPro" id="IPR036390">
    <property type="entry name" value="WH_DNA-bd_sf"/>
</dbReference>
<reference evidence="6 7" key="1">
    <citation type="submission" date="2017-06" db="EMBL/GenBank/DDBJ databases">
        <title>Whole Genome Sequences of Colwellia marinimaniae MTCD1.</title>
        <authorList>
            <person name="Kusumoto H."/>
            <person name="Inoue M."/>
            <person name="Tanikawa K."/>
            <person name="Maeji H."/>
            <person name="Cameron J.H."/>
            <person name="Bartlett D.H."/>
        </authorList>
    </citation>
    <scope>NUCLEOTIDE SEQUENCE [LARGE SCALE GENOMIC DNA]</scope>
    <source>
        <strain evidence="6 7">MTCD1</strain>
    </source>
</reference>
<keyword evidence="2" id="KW-0805">Transcription regulation</keyword>
<dbReference type="SUPFAM" id="SSF46785">
    <property type="entry name" value="Winged helix' DNA-binding domain"/>
    <property type="match status" value="1"/>
</dbReference>
<protein>
    <submittedName>
        <fullName evidence="6">LysR family transcriptional regulator</fullName>
    </submittedName>
</protein>
<dbReference type="PROSITE" id="PS50931">
    <property type="entry name" value="HTH_LYSR"/>
    <property type="match status" value="1"/>
</dbReference>
<dbReference type="InterPro" id="IPR005119">
    <property type="entry name" value="LysR_subst-bd"/>
</dbReference>
<dbReference type="InterPro" id="IPR000847">
    <property type="entry name" value="LysR_HTH_N"/>
</dbReference>
<evidence type="ECO:0000259" key="5">
    <source>
        <dbReference type="PROSITE" id="PS50931"/>
    </source>
</evidence>
<evidence type="ECO:0000256" key="3">
    <source>
        <dbReference type="ARBA" id="ARBA00023125"/>
    </source>
</evidence>